<organism evidence="2 3">
    <name type="scientific">Nocardioides mesophilus</name>
    <dbReference type="NCBI Taxonomy" id="433659"/>
    <lineage>
        <taxon>Bacteria</taxon>
        <taxon>Bacillati</taxon>
        <taxon>Actinomycetota</taxon>
        <taxon>Actinomycetes</taxon>
        <taxon>Propionibacteriales</taxon>
        <taxon>Nocardioidaceae</taxon>
        <taxon>Nocardioides</taxon>
    </lineage>
</organism>
<keyword evidence="1" id="KW-0472">Membrane</keyword>
<dbReference type="AlphaFoldDB" id="A0A7G9R799"/>
<gene>
    <name evidence="2" type="ORF">H9L09_12795</name>
</gene>
<dbReference type="KEGG" id="nmes:H9L09_12795"/>
<proteinExistence type="predicted"/>
<accession>A0A7G9R799</accession>
<sequence>MRRRQGRPAGRRGHDTRLVVTLVVAVLAVTLGLLAPWGYATFVNTSAKDRIEAAPPPPLFTDSQVAPTAREVLAQGDPASAMLQQWWSGHGRARDDAAFTAWLESSFPAPPGESTRKAQMAEVERLDLLRSDAGVKAASWLESFGKDDVWKLYAHDQGEMLAAAVGDSRKSHLKDMLKMSKDVADALGARFGQSAPYVTEPRLRPDHTVVPGQVCPCSYPSRHAAAGAAARSYLGALDPHRAEDYRWTESQIDYSRVYMAGHYPADVDAGALLGDMIGQYFLVTREHRSPAQAAAGPTPEPRR</sequence>
<keyword evidence="1" id="KW-1133">Transmembrane helix</keyword>
<protein>
    <recommendedName>
        <fullName evidence="4">Phosphatase PAP2 family protein</fullName>
    </recommendedName>
</protein>
<dbReference type="EMBL" id="CP060713">
    <property type="protein sequence ID" value="QNN51474.1"/>
    <property type="molecule type" value="Genomic_DNA"/>
</dbReference>
<dbReference type="Gene3D" id="1.20.144.10">
    <property type="entry name" value="Phosphatidic acid phosphatase type 2/haloperoxidase"/>
    <property type="match status" value="1"/>
</dbReference>
<feature type="transmembrane region" description="Helical" evidence="1">
    <location>
        <begin position="20"/>
        <end position="40"/>
    </location>
</feature>
<dbReference type="RefSeq" id="WP_187577310.1">
    <property type="nucleotide sequence ID" value="NZ_CP060713.1"/>
</dbReference>
<evidence type="ECO:0000313" key="2">
    <source>
        <dbReference type="EMBL" id="QNN51474.1"/>
    </source>
</evidence>
<keyword evidence="1" id="KW-0812">Transmembrane</keyword>
<dbReference type="Proteomes" id="UP000515947">
    <property type="component" value="Chromosome"/>
</dbReference>
<evidence type="ECO:0000256" key="1">
    <source>
        <dbReference type="SAM" id="Phobius"/>
    </source>
</evidence>
<reference evidence="2 3" key="1">
    <citation type="submission" date="2020-08" db="EMBL/GenBank/DDBJ databases">
        <title>Genome sequence of Nocardioides mesophilus KACC 16243T.</title>
        <authorList>
            <person name="Hyun D.-W."/>
            <person name="Bae J.-W."/>
        </authorList>
    </citation>
    <scope>NUCLEOTIDE SEQUENCE [LARGE SCALE GENOMIC DNA]</scope>
    <source>
        <strain evidence="2 3">KACC 16243</strain>
    </source>
</reference>
<dbReference type="SUPFAM" id="SSF48317">
    <property type="entry name" value="Acid phosphatase/Vanadium-dependent haloperoxidase"/>
    <property type="match status" value="1"/>
</dbReference>
<name>A0A7G9R799_9ACTN</name>
<evidence type="ECO:0008006" key="4">
    <source>
        <dbReference type="Google" id="ProtNLM"/>
    </source>
</evidence>
<keyword evidence="3" id="KW-1185">Reference proteome</keyword>
<dbReference type="InterPro" id="IPR036938">
    <property type="entry name" value="PAP2/HPO_sf"/>
</dbReference>
<evidence type="ECO:0000313" key="3">
    <source>
        <dbReference type="Proteomes" id="UP000515947"/>
    </source>
</evidence>